<name>A0ABS9J5X6_9FLAO</name>
<gene>
    <name evidence="6" type="ORF">JM658_13220</name>
</gene>
<dbReference type="PANTHER" id="PTHR35807">
    <property type="entry name" value="TRANSCRIPTIONAL REGULATOR REDD-RELATED"/>
    <property type="match status" value="1"/>
</dbReference>
<dbReference type="SMART" id="SM00560">
    <property type="entry name" value="LamGL"/>
    <property type="match status" value="1"/>
</dbReference>
<dbReference type="RefSeq" id="WP_236959750.1">
    <property type="nucleotide sequence ID" value="NZ_JAETXX010000009.1"/>
</dbReference>
<dbReference type="Gene3D" id="2.60.120.200">
    <property type="match status" value="1"/>
</dbReference>
<comment type="caution">
    <text evidence="6">The sequence shown here is derived from an EMBL/GenBank/DDBJ whole genome shotgun (WGS) entry which is preliminary data.</text>
</comment>
<keyword evidence="7" id="KW-1185">Reference proteome</keyword>
<dbReference type="InterPro" id="IPR013320">
    <property type="entry name" value="ConA-like_dom_sf"/>
</dbReference>
<keyword evidence="3" id="KW-1133">Transmembrane helix</keyword>
<evidence type="ECO:0000256" key="4">
    <source>
        <dbReference type="SAM" id="SignalP"/>
    </source>
</evidence>
<evidence type="ECO:0000256" key="2">
    <source>
        <dbReference type="ARBA" id="ARBA00023157"/>
    </source>
</evidence>
<keyword evidence="1 4" id="KW-0732">Signal</keyword>
<feature type="signal peptide" evidence="4">
    <location>
        <begin position="1"/>
        <end position="22"/>
    </location>
</feature>
<dbReference type="PANTHER" id="PTHR35807:SF1">
    <property type="entry name" value="TRANSCRIPTIONAL REGULATOR REDD"/>
    <property type="match status" value="1"/>
</dbReference>
<dbReference type="Proteomes" id="UP000829517">
    <property type="component" value="Unassembled WGS sequence"/>
</dbReference>
<evidence type="ECO:0000313" key="6">
    <source>
        <dbReference type="EMBL" id="MCF8715790.1"/>
    </source>
</evidence>
<organism evidence="6 7">
    <name type="scientific">Joostella atrarenae</name>
    <dbReference type="NCBI Taxonomy" id="679257"/>
    <lineage>
        <taxon>Bacteria</taxon>
        <taxon>Pseudomonadati</taxon>
        <taxon>Bacteroidota</taxon>
        <taxon>Flavobacteriia</taxon>
        <taxon>Flavobacteriales</taxon>
        <taxon>Flavobacteriaceae</taxon>
        <taxon>Joostella</taxon>
    </lineage>
</organism>
<proteinExistence type="predicted"/>
<sequence length="581" mass="66603">MFFKGFILNVTLILFYAASGLAQGYDIVNEEHSVTVEIKGIPLKDVKWKEDPALITTGTFISSLKTLSPQKRGYRFSPDIFNFNDFETSSTKIFRAYKYNISDRLKLHLPFKRDALQNVNNDERVTLIDIQYRDSERNDVAYFNGATSYIDFGSDNTDFQELTLSVWINPEKVTGSNSIIGKGEVFSAKIFDGHPQFTTPGIKDHVSEAITIEPNKWVHLAFVFMPNDQLFFYLNGELKDQITASTIANTDHSILIGSNLWGQYYEGYMSDFALWNRALSDDEVHEVFEKGIPVSQEQSKSYSLWWWLLLIIPIGILLYFLLSRKKGASLPLTQEGNKKELVLPAFNIRCLGGFVLTDKDGVEITHLLSPKRKELFLLLLLYTIKSGGISSKKMGEILWPNFSSERVKNNRSTQIKELRKTFEGKLPITIVFIEKKWKVIVPEDIKVDVILLKNYIPELFSGNYNTNYDCSYLEISSIVTKGALLPQIDIEWIDSFKAEYESAVLDILTPYLERDNSDCNLVTVCNAILAVDPLYETAVKKKVQLYMKEGKLMTAQKIMENYKKLYEAFYKENYDINLLQS</sequence>
<dbReference type="EMBL" id="JAETXX010000009">
    <property type="protein sequence ID" value="MCF8715790.1"/>
    <property type="molecule type" value="Genomic_DNA"/>
</dbReference>
<dbReference type="Pfam" id="PF13385">
    <property type="entry name" value="Laminin_G_3"/>
    <property type="match status" value="1"/>
</dbReference>
<feature type="transmembrane region" description="Helical" evidence="3">
    <location>
        <begin position="304"/>
        <end position="322"/>
    </location>
</feature>
<evidence type="ECO:0000256" key="3">
    <source>
        <dbReference type="SAM" id="Phobius"/>
    </source>
</evidence>
<reference evidence="6 7" key="1">
    <citation type="submission" date="2021-01" db="EMBL/GenBank/DDBJ databases">
        <title>Genome sequencing of Joostella atrarenae M1-2 (= KCTC 23194).</title>
        <authorList>
            <person name="Zakaria M.R."/>
            <person name="Lam M.Q."/>
            <person name="Chong C.S."/>
        </authorList>
    </citation>
    <scope>NUCLEOTIDE SEQUENCE [LARGE SCALE GENOMIC DNA]</scope>
    <source>
        <strain evidence="6 7">M1-2</strain>
    </source>
</reference>
<feature type="domain" description="LamG-like jellyroll fold" evidence="5">
    <location>
        <begin position="160"/>
        <end position="282"/>
    </location>
</feature>
<accession>A0ABS9J5X6</accession>
<feature type="chain" id="PRO_5045130062" description="LamG-like jellyroll fold domain-containing protein" evidence="4">
    <location>
        <begin position="23"/>
        <end position="581"/>
    </location>
</feature>
<dbReference type="InterPro" id="IPR006558">
    <property type="entry name" value="LamG-like"/>
</dbReference>
<dbReference type="InterPro" id="IPR051677">
    <property type="entry name" value="AfsR-DnrI-RedD_regulator"/>
</dbReference>
<keyword evidence="2" id="KW-1015">Disulfide bond</keyword>
<protein>
    <recommendedName>
        <fullName evidence="5">LamG-like jellyroll fold domain-containing protein</fullName>
    </recommendedName>
</protein>
<keyword evidence="3" id="KW-0812">Transmembrane</keyword>
<evidence type="ECO:0000313" key="7">
    <source>
        <dbReference type="Proteomes" id="UP000829517"/>
    </source>
</evidence>
<evidence type="ECO:0000256" key="1">
    <source>
        <dbReference type="ARBA" id="ARBA00022729"/>
    </source>
</evidence>
<evidence type="ECO:0000259" key="5">
    <source>
        <dbReference type="SMART" id="SM00560"/>
    </source>
</evidence>
<dbReference type="SUPFAM" id="SSF49899">
    <property type="entry name" value="Concanavalin A-like lectins/glucanases"/>
    <property type="match status" value="1"/>
</dbReference>
<keyword evidence="3" id="KW-0472">Membrane</keyword>